<comment type="caution">
    <text evidence="4">The sequence shown here is derived from an EMBL/GenBank/DDBJ whole genome shotgun (WGS) entry which is preliminary data.</text>
</comment>
<reference evidence="4 5" key="1">
    <citation type="journal article" date="2020" name="Nature">
        <title>Bacterial chemolithoautotrophy via manganese oxidation.</title>
        <authorList>
            <person name="Yu H."/>
            <person name="Leadbetter J.R."/>
        </authorList>
    </citation>
    <scope>NUCLEOTIDE SEQUENCE [LARGE SCALE GENOMIC DNA]</scope>
    <source>
        <strain evidence="4 5">RBP-1</strain>
    </source>
</reference>
<name>A0A7X6I8Y5_9BURK</name>
<evidence type="ECO:0000313" key="4">
    <source>
        <dbReference type="EMBL" id="NKE68860.1"/>
    </source>
</evidence>
<organism evidence="4 5">
    <name type="scientific">Ramlibacter lithotrophicus</name>
    <dbReference type="NCBI Taxonomy" id="2606681"/>
    <lineage>
        <taxon>Bacteria</taxon>
        <taxon>Pseudomonadati</taxon>
        <taxon>Pseudomonadota</taxon>
        <taxon>Betaproteobacteria</taxon>
        <taxon>Burkholderiales</taxon>
        <taxon>Comamonadaceae</taxon>
        <taxon>Ramlibacter</taxon>
    </lineage>
</organism>
<gene>
    <name evidence="4" type="ORF">RAMLITH_23850</name>
</gene>
<dbReference type="AlphaFoldDB" id="A0A7X6I8Y5"/>
<dbReference type="GO" id="GO:0015074">
    <property type="term" value="P:DNA integration"/>
    <property type="evidence" value="ECO:0007669"/>
    <property type="project" value="UniProtKB-KW"/>
</dbReference>
<dbReference type="EMBL" id="VTOX01000013">
    <property type="protein sequence ID" value="NKE68860.1"/>
    <property type="molecule type" value="Genomic_DNA"/>
</dbReference>
<dbReference type="InterPro" id="IPR011010">
    <property type="entry name" value="DNA_brk_join_enz"/>
</dbReference>
<proteinExistence type="predicted"/>
<dbReference type="InterPro" id="IPR002104">
    <property type="entry name" value="Integrase_catalytic"/>
</dbReference>
<dbReference type="GO" id="GO:0003677">
    <property type="term" value="F:DNA binding"/>
    <property type="evidence" value="ECO:0007669"/>
    <property type="project" value="InterPro"/>
</dbReference>
<dbReference type="Gene3D" id="1.10.443.10">
    <property type="entry name" value="Intergrase catalytic core"/>
    <property type="match status" value="1"/>
</dbReference>
<dbReference type="PANTHER" id="PTHR30349:SF90">
    <property type="entry name" value="TYROSINE RECOMBINASE XERD"/>
    <property type="match status" value="1"/>
</dbReference>
<dbReference type="Pfam" id="PF00589">
    <property type="entry name" value="Phage_integrase"/>
    <property type="match status" value="1"/>
</dbReference>
<accession>A0A7X6I8Y5</accession>
<sequence>MALFRFAGPLLGTCQSRLADSIRGPRRYRLDTLPFALGWDDVRRLIATAASDSEIDLRDRAILMLLAVYGLRHREVTGLRLEDIDFGGQQLRIWRLKRRQPQVYPLIPSVAEILRVYIEQARPSVGFPEVFIGARAPRVPLSGIYEIVARRLRPLGIELAHRGPHALRHACASKLLADGMTLQQIGDHLGHRSAESTAIYTKVDLTALREIGEFDLEGLQ</sequence>
<dbReference type="GO" id="GO:0006310">
    <property type="term" value="P:DNA recombination"/>
    <property type="evidence" value="ECO:0007669"/>
    <property type="project" value="UniProtKB-KW"/>
</dbReference>
<evidence type="ECO:0000259" key="3">
    <source>
        <dbReference type="PROSITE" id="PS51898"/>
    </source>
</evidence>
<keyword evidence="5" id="KW-1185">Reference proteome</keyword>
<dbReference type="PROSITE" id="PS51898">
    <property type="entry name" value="TYR_RECOMBINASE"/>
    <property type="match status" value="1"/>
</dbReference>
<keyword evidence="1" id="KW-0229">DNA integration</keyword>
<evidence type="ECO:0000256" key="1">
    <source>
        <dbReference type="ARBA" id="ARBA00022908"/>
    </source>
</evidence>
<dbReference type="SUPFAM" id="SSF56349">
    <property type="entry name" value="DNA breaking-rejoining enzymes"/>
    <property type="match status" value="1"/>
</dbReference>
<evidence type="ECO:0000256" key="2">
    <source>
        <dbReference type="ARBA" id="ARBA00023172"/>
    </source>
</evidence>
<dbReference type="InterPro" id="IPR013762">
    <property type="entry name" value="Integrase-like_cat_sf"/>
</dbReference>
<dbReference type="InterPro" id="IPR050090">
    <property type="entry name" value="Tyrosine_recombinase_XerCD"/>
</dbReference>
<protein>
    <submittedName>
        <fullName evidence="4">Tyrosine-type recombinase/integrase</fullName>
    </submittedName>
</protein>
<dbReference type="PANTHER" id="PTHR30349">
    <property type="entry name" value="PHAGE INTEGRASE-RELATED"/>
    <property type="match status" value="1"/>
</dbReference>
<dbReference type="Proteomes" id="UP000521868">
    <property type="component" value="Unassembled WGS sequence"/>
</dbReference>
<feature type="domain" description="Tyr recombinase" evidence="3">
    <location>
        <begin position="32"/>
        <end position="213"/>
    </location>
</feature>
<keyword evidence="2" id="KW-0233">DNA recombination</keyword>
<evidence type="ECO:0000313" key="5">
    <source>
        <dbReference type="Proteomes" id="UP000521868"/>
    </source>
</evidence>